<protein>
    <submittedName>
        <fullName evidence="2">Uncharacterized protein</fullName>
    </submittedName>
</protein>
<keyword evidence="3" id="KW-1185">Reference proteome</keyword>
<dbReference type="PROSITE" id="PS51318">
    <property type="entry name" value="TAT"/>
    <property type="match status" value="1"/>
</dbReference>
<evidence type="ECO:0000256" key="1">
    <source>
        <dbReference type="SAM" id="MobiDB-lite"/>
    </source>
</evidence>
<evidence type="ECO:0000313" key="3">
    <source>
        <dbReference type="Proteomes" id="UP000595001"/>
    </source>
</evidence>
<name>A0A7T3KWA2_9EURY</name>
<dbReference type="EMBL" id="CP065856">
    <property type="protein sequence ID" value="QPV64122.1"/>
    <property type="molecule type" value="Genomic_DNA"/>
</dbReference>
<feature type="region of interest" description="Disordered" evidence="1">
    <location>
        <begin position="20"/>
        <end position="88"/>
    </location>
</feature>
<feature type="compositionally biased region" description="Low complexity" evidence="1">
    <location>
        <begin position="44"/>
        <end position="55"/>
    </location>
</feature>
<dbReference type="GeneID" id="60587971"/>
<feature type="compositionally biased region" description="Low complexity" evidence="1">
    <location>
        <begin position="20"/>
        <end position="29"/>
    </location>
</feature>
<accession>A0A7T3KWA2</accession>
<reference evidence="2 3" key="1">
    <citation type="submission" date="2020-12" db="EMBL/GenBank/DDBJ databases">
        <title>Halosimplex halophilum sp. nov. and Halosimplex salinum sp. nov., two new members of the genus Halosimplex.</title>
        <authorList>
            <person name="Cui H.L."/>
        </authorList>
    </citation>
    <scope>NUCLEOTIDE SEQUENCE [LARGE SCALE GENOMIC DNA]</scope>
    <source>
        <strain evidence="2 3">YGH94</strain>
    </source>
</reference>
<dbReference type="KEGG" id="hlt:I7X12_05720"/>
<dbReference type="RefSeq" id="WP_198062896.1">
    <property type="nucleotide sequence ID" value="NZ_CP065856.1"/>
</dbReference>
<dbReference type="PROSITE" id="PS51257">
    <property type="entry name" value="PROKAR_LIPOPROTEIN"/>
    <property type="match status" value="1"/>
</dbReference>
<gene>
    <name evidence="2" type="ORF">I7X12_05720</name>
</gene>
<dbReference type="OrthoDB" id="241375at2157"/>
<evidence type="ECO:0000313" key="2">
    <source>
        <dbReference type="EMBL" id="QPV64122.1"/>
    </source>
</evidence>
<dbReference type="AlphaFoldDB" id="A0A7T3KWA2"/>
<dbReference type="Proteomes" id="UP000595001">
    <property type="component" value="Chromosome"/>
</dbReference>
<organism evidence="2 3">
    <name type="scientific">Halosimplex litoreum</name>
    <dbReference type="NCBI Taxonomy" id="1198301"/>
    <lineage>
        <taxon>Archaea</taxon>
        <taxon>Methanobacteriati</taxon>
        <taxon>Methanobacteriota</taxon>
        <taxon>Stenosarchaea group</taxon>
        <taxon>Halobacteria</taxon>
        <taxon>Halobacteriales</taxon>
        <taxon>Haloarculaceae</taxon>
        <taxon>Halosimplex</taxon>
    </lineage>
</organism>
<proteinExistence type="predicted"/>
<feature type="compositionally biased region" description="Polar residues" evidence="1">
    <location>
        <begin position="71"/>
        <end position="86"/>
    </location>
</feature>
<dbReference type="InterPro" id="IPR006311">
    <property type="entry name" value="TAT_signal"/>
</dbReference>
<sequence>MPPSRRRLLRRAGAALLAASASGCLDSGSDPTASDPSAGEPDDATSPTPTATSAPGELTSTPTAGSVGAETATTPTASSFETTNESYGKWLPTPAAAGIFRREDYIFTSVAPGPLLANRDRVSESLVSRAEFDSFVPGVDSSEDITAGTRVLKGWTVVETTYDRDGAVATAEERGYTRDEPHRGFAIRSNDSGATLAFGDGVIVVSGVSGTAYEGEKRPRIEAVIDAGTGNAPRYGEDVDGCGRLLDALGPAHLATGAPHRRGASFEGAVAVGKSARLGPERTLLRAPVVFAEGAVDREAVGEWAANAGLFDDAEPTTAVDGRTVVARALVPTESFTGFTSTLPAHGSERTATPE</sequence>